<comment type="subcellular location">
    <subcellularLocation>
        <location evidence="1">Membrane</location>
        <topology evidence="1">Multi-pass membrane protein</topology>
    </subcellularLocation>
</comment>
<dbReference type="Proteomes" id="UP000801492">
    <property type="component" value="Unassembled WGS sequence"/>
</dbReference>
<gene>
    <name evidence="8" type="ORF">ILUMI_21659</name>
</gene>
<dbReference type="InterPro" id="IPR008253">
    <property type="entry name" value="Marvel"/>
</dbReference>
<sequence length="162" mass="18107">MSHTVTVTRTTTTTTTSAIIINTGYFKTWPGIFKLFELILGIVTVGLVGYYYKYYASLPAVSFFLLIAVTFLIGTFLLLLACLLSISTASIIAKTIYEFVYHGFAFLLYLAAALTLLVEVNHNHNKYWAPYDEYFAASIIGLVLAVLYCLSAIFAYRSYRGL</sequence>
<keyword evidence="4 5" id="KW-0472">Membrane</keyword>
<evidence type="ECO:0000256" key="4">
    <source>
        <dbReference type="ARBA" id="ARBA00023136"/>
    </source>
</evidence>
<evidence type="ECO:0000313" key="8">
    <source>
        <dbReference type="EMBL" id="KAF2884514.1"/>
    </source>
</evidence>
<keyword evidence="9" id="KW-1185">Reference proteome</keyword>
<feature type="transmembrane region" description="Helical" evidence="6">
    <location>
        <begin position="99"/>
        <end position="118"/>
    </location>
</feature>
<dbReference type="OrthoDB" id="6481667at2759"/>
<evidence type="ECO:0000313" key="9">
    <source>
        <dbReference type="Proteomes" id="UP000801492"/>
    </source>
</evidence>
<dbReference type="InterPro" id="IPR050578">
    <property type="entry name" value="MARVEL-CKLF_proteins"/>
</dbReference>
<evidence type="ECO:0000256" key="3">
    <source>
        <dbReference type="ARBA" id="ARBA00022989"/>
    </source>
</evidence>
<dbReference type="PANTHER" id="PTHR22776">
    <property type="entry name" value="MARVEL-CONTAINING POTENTIAL LIPID RAFT-ASSOCIATED PROTEIN"/>
    <property type="match status" value="1"/>
</dbReference>
<dbReference type="Pfam" id="PF01284">
    <property type="entry name" value="MARVEL"/>
    <property type="match status" value="1"/>
</dbReference>
<organism evidence="8 9">
    <name type="scientific">Ignelater luminosus</name>
    <name type="common">Cucubano</name>
    <name type="synonym">Pyrophorus luminosus</name>
    <dbReference type="NCBI Taxonomy" id="2038154"/>
    <lineage>
        <taxon>Eukaryota</taxon>
        <taxon>Metazoa</taxon>
        <taxon>Ecdysozoa</taxon>
        <taxon>Arthropoda</taxon>
        <taxon>Hexapoda</taxon>
        <taxon>Insecta</taxon>
        <taxon>Pterygota</taxon>
        <taxon>Neoptera</taxon>
        <taxon>Endopterygota</taxon>
        <taxon>Coleoptera</taxon>
        <taxon>Polyphaga</taxon>
        <taxon>Elateriformia</taxon>
        <taxon>Elateroidea</taxon>
        <taxon>Elateridae</taxon>
        <taxon>Agrypninae</taxon>
        <taxon>Pyrophorini</taxon>
        <taxon>Ignelater</taxon>
    </lineage>
</organism>
<dbReference type="PROSITE" id="PS51225">
    <property type="entry name" value="MARVEL"/>
    <property type="match status" value="1"/>
</dbReference>
<name>A0A8K0CC12_IGNLU</name>
<feature type="transmembrane region" description="Helical" evidence="6">
    <location>
        <begin position="64"/>
        <end position="87"/>
    </location>
</feature>
<evidence type="ECO:0000256" key="6">
    <source>
        <dbReference type="SAM" id="Phobius"/>
    </source>
</evidence>
<dbReference type="PANTHER" id="PTHR22776:SF92">
    <property type="entry name" value="LD04844P"/>
    <property type="match status" value="1"/>
</dbReference>
<evidence type="ECO:0000259" key="7">
    <source>
        <dbReference type="PROSITE" id="PS51225"/>
    </source>
</evidence>
<evidence type="ECO:0000256" key="2">
    <source>
        <dbReference type="ARBA" id="ARBA00022692"/>
    </source>
</evidence>
<reference evidence="8" key="1">
    <citation type="submission" date="2019-08" db="EMBL/GenBank/DDBJ databases">
        <title>The genome of the North American firefly Photinus pyralis.</title>
        <authorList>
            <consortium name="Photinus pyralis genome working group"/>
            <person name="Fallon T.R."/>
            <person name="Sander Lower S.E."/>
            <person name="Weng J.-K."/>
        </authorList>
    </citation>
    <scope>NUCLEOTIDE SEQUENCE</scope>
    <source>
        <strain evidence="8">TRF0915ILg1</strain>
        <tissue evidence="8">Whole body</tissue>
    </source>
</reference>
<dbReference type="GO" id="GO:0016020">
    <property type="term" value="C:membrane"/>
    <property type="evidence" value="ECO:0007669"/>
    <property type="project" value="UniProtKB-SubCell"/>
</dbReference>
<protein>
    <recommendedName>
        <fullName evidence="7">MARVEL domain-containing protein</fullName>
    </recommendedName>
</protein>
<feature type="transmembrane region" description="Helical" evidence="6">
    <location>
        <begin position="134"/>
        <end position="156"/>
    </location>
</feature>
<feature type="domain" description="MARVEL" evidence="7">
    <location>
        <begin position="25"/>
        <end position="160"/>
    </location>
</feature>
<keyword evidence="3 6" id="KW-1133">Transmembrane helix</keyword>
<accession>A0A8K0CC12</accession>
<dbReference type="EMBL" id="VTPC01090161">
    <property type="protein sequence ID" value="KAF2884514.1"/>
    <property type="molecule type" value="Genomic_DNA"/>
</dbReference>
<evidence type="ECO:0000256" key="5">
    <source>
        <dbReference type="PROSITE-ProRule" id="PRU00581"/>
    </source>
</evidence>
<proteinExistence type="predicted"/>
<comment type="caution">
    <text evidence="8">The sequence shown here is derived from an EMBL/GenBank/DDBJ whole genome shotgun (WGS) entry which is preliminary data.</text>
</comment>
<evidence type="ECO:0000256" key="1">
    <source>
        <dbReference type="ARBA" id="ARBA00004141"/>
    </source>
</evidence>
<dbReference type="AlphaFoldDB" id="A0A8K0CC12"/>
<feature type="transmembrane region" description="Helical" evidence="6">
    <location>
        <begin position="35"/>
        <end position="52"/>
    </location>
</feature>
<keyword evidence="2 5" id="KW-0812">Transmembrane</keyword>